<keyword evidence="1" id="KW-0472">Membrane</keyword>
<evidence type="ECO:0000313" key="2">
    <source>
        <dbReference type="EMBL" id="MEN5379332.1"/>
    </source>
</evidence>
<name>A0ABV0BXV1_9SPHI</name>
<dbReference type="EMBL" id="JBDJNQ010000009">
    <property type="protein sequence ID" value="MEN5379332.1"/>
    <property type="molecule type" value="Genomic_DNA"/>
</dbReference>
<dbReference type="Proteomes" id="UP001409291">
    <property type="component" value="Unassembled WGS sequence"/>
</dbReference>
<evidence type="ECO:0000313" key="3">
    <source>
        <dbReference type="Proteomes" id="UP001409291"/>
    </source>
</evidence>
<comment type="caution">
    <text evidence="2">The sequence shown here is derived from an EMBL/GenBank/DDBJ whole genome shotgun (WGS) entry which is preliminary data.</text>
</comment>
<feature type="transmembrane region" description="Helical" evidence="1">
    <location>
        <begin position="7"/>
        <end position="27"/>
    </location>
</feature>
<dbReference type="RefSeq" id="WP_346582095.1">
    <property type="nucleotide sequence ID" value="NZ_JBDJLH010000007.1"/>
</dbReference>
<gene>
    <name evidence="2" type="ORF">ABE541_18850</name>
</gene>
<protein>
    <submittedName>
        <fullName evidence="2">Uncharacterized protein</fullName>
    </submittedName>
</protein>
<organism evidence="2 3">
    <name type="scientific">Sphingobacterium kitahiroshimense</name>
    <dbReference type="NCBI Taxonomy" id="470446"/>
    <lineage>
        <taxon>Bacteria</taxon>
        <taxon>Pseudomonadati</taxon>
        <taxon>Bacteroidota</taxon>
        <taxon>Sphingobacteriia</taxon>
        <taxon>Sphingobacteriales</taxon>
        <taxon>Sphingobacteriaceae</taxon>
        <taxon>Sphingobacterium</taxon>
    </lineage>
</organism>
<accession>A0ABV0BXV1</accession>
<proteinExistence type="predicted"/>
<keyword evidence="3" id="KW-1185">Reference proteome</keyword>
<sequence>MLDHQDLFLLYCGLYVLIATYTGQQVFNFRNNVDAKVSKRLTVGTNVSFTYNDNDEVTTDRYDSSPSMAALIYLSTIPVYNEDGSYAKFLMVVLSANNYAVQNLENPLALLTP</sequence>
<keyword evidence="1" id="KW-0812">Transmembrane</keyword>
<evidence type="ECO:0000256" key="1">
    <source>
        <dbReference type="SAM" id="Phobius"/>
    </source>
</evidence>
<reference evidence="2 3" key="1">
    <citation type="submission" date="2024-04" db="EMBL/GenBank/DDBJ databases">
        <title>WGS of bacteria from Torrens River.</title>
        <authorList>
            <person name="Wyrsch E.R."/>
            <person name="Drigo B."/>
        </authorList>
    </citation>
    <scope>NUCLEOTIDE SEQUENCE [LARGE SCALE GENOMIC DNA]</scope>
    <source>
        <strain evidence="2 3">TWI391</strain>
    </source>
</reference>
<keyword evidence="1" id="KW-1133">Transmembrane helix</keyword>